<protein>
    <submittedName>
        <fullName evidence="3">DUF4148 domain-containing protein</fullName>
    </submittedName>
</protein>
<evidence type="ECO:0000256" key="1">
    <source>
        <dbReference type="SAM" id="MobiDB-lite"/>
    </source>
</evidence>
<evidence type="ECO:0000313" key="4">
    <source>
        <dbReference type="Proteomes" id="UP001489897"/>
    </source>
</evidence>
<reference evidence="3 4" key="1">
    <citation type="submission" date="2024-01" db="EMBL/GenBank/DDBJ databases">
        <title>The diversity of rhizobia nodulating Mimosa spp. in eleven states of Brazil covering several biomes is determined by host plant, location, and edaphic factors.</title>
        <authorList>
            <person name="Rouws L."/>
            <person name="Barauna A."/>
            <person name="Beukes C."/>
            <person name="De Faria S.M."/>
            <person name="Gross E."/>
            <person name="Dos Reis Junior F.B."/>
            <person name="Simon M."/>
            <person name="Maluk M."/>
            <person name="Odee D.W."/>
            <person name="Kenicer G."/>
            <person name="Young J.P.W."/>
            <person name="Reis V.M."/>
            <person name="Zilli J."/>
            <person name="James E.K."/>
        </authorList>
    </citation>
    <scope>NUCLEOTIDE SEQUENCE [LARGE SCALE GENOMIC DNA]</scope>
    <source>
        <strain evidence="3 4">JPY167</strain>
    </source>
</reference>
<feature type="region of interest" description="Disordered" evidence="1">
    <location>
        <begin position="23"/>
        <end position="96"/>
    </location>
</feature>
<sequence length="96" mass="9943">MAKPHSMLVTAVTVLSIALAPGVAAAQTSAPDASANGSTSKAQRKEARKQARAQRNAELKKLEENGYNPAAGNDPNYPNDIQNAERKAATPGSASQ</sequence>
<feature type="chain" id="PRO_5046238369" evidence="2">
    <location>
        <begin position="26"/>
        <end position="96"/>
    </location>
</feature>
<dbReference type="Proteomes" id="UP001489897">
    <property type="component" value="Unassembled WGS sequence"/>
</dbReference>
<keyword evidence="4" id="KW-1185">Reference proteome</keyword>
<name>A0ABU9S0V0_9BURK</name>
<feature type="signal peptide" evidence="2">
    <location>
        <begin position="1"/>
        <end position="25"/>
    </location>
</feature>
<accession>A0ABU9S0V0</accession>
<dbReference type="RefSeq" id="WP_342949756.1">
    <property type="nucleotide sequence ID" value="NZ_JAYMRV010000013.1"/>
</dbReference>
<dbReference type="EMBL" id="JAYMRV010000013">
    <property type="protein sequence ID" value="MEM5425954.1"/>
    <property type="molecule type" value="Genomic_DNA"/>
</dbReference>
<evidence type="ECO:0000256" key="2">
    <source>
        <dbReference type="SAM" id="SignalP"/>
    </source>
</evidence>
<gene>
    <name evidence="3" type="ORF">VSR73_33495</name>
</gene>
<evidence type="ECO:0000313" key="3">
    <source>
        <dbReference type="EMBL" id="MEM5425954.1"/>
    </source>
</evidence>
<keyword evidence="2" id="KW-0732">Signal</keyword>
<comment type="caution">
    <text evidence="3">The sequence shown here is derived from an EMBL/GenBank/DDBJ whole genome shotgun (WGS) entry which is preliminary data.</text>
</comment>
<feature type="compositionally biased region" description="Low complexity" evidence="1">
    <location>
        <begin position="24"/>
        <end position="35"/>
    </location>
</feature>
<organism evidence="3 4">
    <name type="scientific">Paraburkholderia ferrariae</name>
    <dbReference type="NCBI Taxonomy" id="386056"/>
    <lineage>
        <taxon>Bacteria</taxon>
        <taxon>Pseudomonadati</taxon>
        <taxon>Pseudomonadota</taxon>
        <taxon>Betaproteobacteria</taxon>
        <taxon>Burkholderiales</taxon>
        <taxon>Burkholderiaceae</taxon>
        <taxon>Paraburkholderia</taxon>
    </lineage>
</organism>
<feature type="compositionally biased region" description="Basic and acidic residues" evidence="1">
    <location>
        <begin position="43"/>
        <end position="64"/>
    </location>
</feature>
<proteinExistence type="predicted"/>